<sequence>MSITTSLKVGGKKCITETPVGSSQRRYKDVWLMEFLEEVVNVFADFIRLFLLQKMGNSFQHNYFFQKRHIFLEPAFVDEVLST</sequence>
<reference evidence="1 2" key="1">
    <citation type="submission" date="2018-10" db="EMBL/GenBank/DDBJ databases">
        <title>A high-quality apple genome assembly.</title>
        <authorList>
            <person name="Hu J."/>
        </authorList>
    </citation>
    <scope>NUCLEOTIDE SEQUENCE [LARGE SCALE GENOMIC DNA]</scope>
    <source>
        <strain evidence="2">cv. HFTH1</strain>
        <tissue evidence="1">Young leaf</tissue>
    </source>
</reference>
<protein>
    <submittedName>
        <fullName evidence="1">Uncharacterized protein</fullName>
    </submittedName>
</protein>
<name>A0A498HKC8_MALDO</name>
<keyword evidence="2" id="KW-1185">Reference proteome</keyword>
<dbReference type="AlphaFoldDB" id="A0A498HKC8"/>
<dbReference type="EMBL" id="RDQH01000342">
    <property type="protein sequence ID" value="RXH71978.1"/>
    <property type="molecule type" value="Genomic_DNA"/>
</dbReference>
<proteinExistence type="predicted"/>
<evidence type="ECO:0000313" key="1">
    <source>
        <dbReference type="EMBL" id="RXH71978.1"/>
    </source>
</evidence>
<dbReference type="Proteomes" id="UP000290289">
    <property type="component" value="Chromosome 16"/>
</dbReference>
<comment type="caution">
    <text evidence="1">The sequence shown here is derived from an EMBL/GenBank/DDBJ whole genome shotgun (WGS) entry which is preliminary data.</text>
</comment>
<gene>
    <name evidence="1" type="ORF">DVH24_025479</name>
</gene>
<accession>A0A498HKC8</accession>
<evidence type="ECO:0000313" key="2">
    <source>
        <dbReference type="Proteomes" id="UP000290289"/>
    </source>
</evidence>
<organism evidence="1 2">
    <name type="scientific">Malus domestica</name>
    <name type="common">Apple</name>
    <name type="synonym">Pyrus malus</name>
    <dbReference type="NCBI Taxonomy" id="3750"/>
    <lineage>
        <taxon>Eukaryota</taxon>
        <taxon>Viridiplantae</taxon>
        <taxon>Streptophyta</taxon>
        <taxon>Embryophyta</taxon>
        <taxon>Tracheophyta</taxon>
        <taxon>Spermatophyta</taxon>
        <taxon>Magnoliopsida</taxon>
        <taxon>eudicotyledons</taxon>
        <taxon>Gunneridae</taxon>
        <taxon>Pentapetalae</taxon>
        <taxon>rosids</taxon>
        <taxon>fabids</taxon>
        <taxon>Rosales</taxon>
        <taxon>Rosaceae</taxon>
        <taxon>Amygdaloideae</taxon>
        <taxon>Maleae</taxon>
        <taxon>Malus</taxon>
    </lineage>
</organism>